<organism evidence="1 2">
    <name type="scientific">Candidatus Ornithobacterium hominis</name>
    <dbReference type="NCBI Taxonomy" id="2497989"/>
    <lineage>
        <taxon>Bacteria</taxon>
        <taxon>Pseudomonadati</taxon>
        <taxon>Bacteroidota</taxon>
        <taxon>Flavobacteriia</taxon>
        <taxon>Flavobacteriales</taxon>
        <taxon>Weeksellaceae</taxon>
        <taxon>Ornithobacterium</taxon>
    </lineage>
</organism>
<dbReference type="AlphaFoldDB" id="A0A383TWD0"/>
<dbReference type="Proteomes" id="UP000262142">
    <property type="component" value="Unassembled WGS sequence"/>
</dbReference>
<dbReference type="SUPFAM" id="SSF53067">
    <property type="entry name" value="Actin-like ATPase domain"/>
    <property type="match status" value="2"/>
</dbReference>
<reference evidence="1 2" key="1">
    <citation type="submission" date="2018-09" db="EMBL/GenBank/DDBJ databases">
        <authorList>
            <consortium name="Pathogen Informatics"/>
        </authorList>
    </citation>
    <scope>NUCLEOTIDE SEQUENCE [LARGE SCALE GENOMIC DNA]</scope>
    <source>
        <strain evidence="1 2">OH-22767</strain>
    </source>
</reference>
<accession>A0A383TWD0</accession>
<dbReference type="EMBL" id="UNSC01000002">
    <property type="protein sequence ID" value="SZD71548.1"/>
    <property type="molecule type" value="Genomic_DNA"/>
</dbReference>
<dbReference type="CDD" id="cd24079">
    <property type="entry name" value="ASKHA_NBD_PG1100-like"/>
    <property type="match status" value="1"/>
</dbReference>
<keyword evidence="2" id="KW-1185">Reference proteome</keyword>
<proteinExistence type="predicted"/>
<name>A0A383TWD0_9FLAO</name>
<dbReference type="RefSeq" id="WP_119057504.1">
    <property type="nucleotide sequence ID" value="NZ_OX579588.1"/>
</dbReference>
<dbReference type="Gene3D" id="3.30.420.40">
    <property type="match status" value="2"/>
</dbReference>
<dbReference type="Gene3D" id="1.10.720.160">
    <property type="match status" value="1"/>
</dbReference>
<gene>
    <name evidence="1" type="ORF">SAMEA104719789_00596</name>
</gene>
<evidence type="ECO:0000313" key="1">
    <source>
        <dbReference type="EMBL" id="SZD71548.1"/>
    </source>
</evidence>
<dbReference type="InterPro" id="IPR043129">
    <property type="entry name" value="ATPase_NBD"/>
</dbReference>
<evidence type="ECO:0000313" key="2">
    <source>
        <dbReference type="Proteomes" id="UP000262142"/>
    </source>
</evidence>
<protein>
    <submittedName>
        <fullName evidence="1">BadF/BadG/BcrA/BcrD ATPase family</fullName>
    </submittedName>
</protein>
<dbReference type="PANTHER" id="PTHR43190">
    <property type="entry name" value="N-ACETYL-D-GLUCOSAMINE KINASE"/>
    <property type="match status" value="1"/>
</dbReference>
<sequence>MIAIIDSGSTKSDWVILDESNGKEIERAKTIGFNPFFIKEEDILKELKKNKELTALKDKINKIYFYGAGVHNQYFSKVVKKPFDEFFSKSTNLIDHDMKAAAYAAYNGKPAIVCILGTGSNSCYFDGETIKEETPALSYVLGDEGSGNHIGRQLIRAYFCGKFPTHLRRTFKERYNLTEKDIEEKVYNNQFANAYLASFSVFASDHKYEPFIQELVFNCLEEFFLYHVMPYKEKADAEINFIGSIAHYYESTLKSVANKYNLHVGNIVKKPIDDLVKYHKIYIFPEQMKPQSPVKDEKK</sequence>
<dbReference type="PANTHER" id="PTHR43190:SF3">
    <property type="entry name" value="N-ACETYL-D-GLUCOSAMINE KINASE"/>
    <property type="match status" value="1"/>
</dbReference>
<dbReference type="InterPro" id="IPR052519">
    <property type="entry name" value="Euk-type_GlcNAc_Kinase"/>
</dbReference>
<dbReference type="OrthoDB" id="871343at2"/>